<dbReference type="Pfam" id="PF07584">
    <property type="entry name" value="BatA"/>
    <property type="match status" value="1"/>
</dbReference>
<dbReference type="PANTHER" id="PTHR37464:SF1">
    <property type="entry name" value="BLL2463 PROTEIN"/>
    <property type="match status" value="1"/>
</dbReference>
<organism evidence="4 5">
    <name type="scientific">Roseomonas alba</name>
    <dbReference type="NCBI Taxonomy" id="2846776"/>
    <lineage>
        <taxon>Bacteria</taxon>
        <taxon>Pseudomonadati</taxon>
        <taxon>Pseudomonadota</taxon>
        <taxon>Alphaproteobacteria</taxon>
        <taxon>Acetobacterales</taxon>
        <taxon>Roseomonadaceae</taxon>
        <taxon>Roseomonas</taxon>
    </lineage>
</organism>
<dbReference type="InterPro" id="IPR024163">
    <property type="entry name" value="Aerotolerance_reg_N"/>
</dbReference>
<dbReference type="InterPro" id="IPR029062">
    <property type="entry name" value="Class_I_gatase-like"/>
</dbReference>
<dbReference type="RefSeq" id="WP_219762723.1">
    <property type="nucleotide sequence ID" value="NZ_JAHYBZ010000003.1"/>
</dbReference>
<evidence type="ECO:0000259" key="2">
    <source>
        <dbReference type="Pfam" id="PF07584"/>
    </source>
</evidence>
<dbReference type="SUPFAM" id="SSF52317">
    <property type="entry name" value="Class I glutamine amidotransferase-like"/>
    <property type="match status" value="1"/>
</dbReference>
<protein>
    <submittedName>
        <fullName evidence="4">DUF4159 domain-containing protein</fullName>
    </submittedName>
</protein>
<evidence type="ECO:0000256" key="1">
    <source>
        <dbReference type="SAM" id="Phobius"/>
    </source>
</evidence>
<accession>A0ABS7A9W0</accession>
<dbReference type="Proteomes" id="UP001196565">
    <property type="component" value="Unassembled WGS sequence"/>
</dbReference>
<keyword evidence="1" id="KW-1133">Transmembrane helix</keyword>
<feature type="transmembrane region" description="Helical" evidence="1">
    <location>
        <begin position="6"/>
        <end position="28"/>
    </location>
</feature>
<sequence>MWQVGPLAFAAPWLLLALPALPVLWWLLRVSPPAAKVQDFPAIRLLRDLPPTEETPHRTPWWLLLLRMVAAALVIIGLARPVWQPVGAGGGSGPLLVVLDNGWAAAPDWPARVASAAAALEAAGRESRRVALLPTAPPETGDPISVTALMPAQEAAARLAALRPHGWPVDRAAALAAVAAFRRTNPGPLATLYVADGVEQTPAGDAFTPLAEALSAAGPLTLARAEARPARVLPPPRAEADRLMVRVLQTPIGAASEATVLARTGDGRALASATMTIPAGAGSAEAALDLPIEIRNQVVRLDLEPEAGAAGTVLLDERFRRRPVGLAGATDTSADAPLTGDLFYLERALGPYAEVRRGSVEQLLSRQLAVLILADREVPEGREREALTRWVEQGGMLIRFAGPRMAERPDPLLPVALRAGERQLGGALSWDRPQTLAPFPEGSPFAGLVPPAEVTVERQVLAEPSARLTERSWARLADGTPLVTAEARGQGRIVLFHVTANAEWSNLPLSGLFVDMLRRLVALSAGVQGNEGEAPLAPLEILDGFGRLGAAPPAAAPIPANQVEETAASPRHPPGWYGSPGQAEDAAWRRALNLTAHLPAPRPIAAAPTNARIETIGGVPTERDLGPWLLAVALLLLALDLLVSLGQRGMIGRQWSRGARAAAVATLLLSSAPARAEDAEAAANATRLAYVVTGDSAVDETSRLGLVGLSDFMNRRTAAALADPQAVVPGRDDLSFYPLIYWPVLPDAAQPDAAAVSALNTFMRNGGIILFDTRDEGSGDGMNPGARAALRRVTRDLAIPPLAPVAEDHVLKRAFYLLPELPGRYAGGQVWAARDQDRANDSVSPVVIGGHDWAAAWALDARGQNPYATIPGGARQRVLAYRFGTNLVMYALTGNYKGDQVHVPAILERLGN</sequence>
<dbReference type="Gene3D" id="3.40.50.12140">
    <property type="entry name" value="Domain of unknown function DUF4159"/>
    <property type="match status" value="1"/>
</dbReference>
<dbReference type="Pfam" id="PF13709">
    <property type="entry name" value="DUF4159"/>
    <property type="match status" value="1"/>
</dbReference>
<keyword evidence="1" id="KW-0812">Transmembrane</keyword>
<evidence type="ECO:0000313" key="5">
    <source>
        <dbReference type="Proteomes" id="UP001196565"/>
    </source>
</evidence>
<feature type="domain" description="DUF4159" evidence="3">
    <location>
        <begin position="687"/>
        <end position="892"/>
    </location>
</feature>
<evidence type="ECO:0000259" key="3">
    <source>
        <dbReference type="Pfam" id="PF13709"/>
    </source>
</evidence>
<reference evidence="4 5" key="1">
    <citation type="submission" date="2021-07" db="EMBL/GenBank/DDBJ databases">
        <authorList>
            <person name="So Y."/>
        </authorList>
    </citation>
    <scope>NUCLEOTIDE SEQUENCE [LARGE SCALE GENOMIC DNA]</scope>
    <source>
        <strain evidence="4 5">HJA6</strain>
    </source>
</reference>
<gene>
    <name evidence="4" type="ORF">KPL78_09625</name>
</gene>
<dbReference type="Gene3D" id="3.40.50.880">
    <property type="match status" value="1"/>
</dbReference>
<dbReference type="PANTHER" id="PTHR37464">
    <property type="entry name" value="BLL2463 PROTEIN"/>
    <property type="match status" value="1"/>
</dbReference>
<dbReference type="InterPro" id="IPR011933">
    <property type="entry name" value="Double_TM_dom"/>
</dbReference>
<feature type="transmembrane region" description="Helical" evidence="1">
    <location>
        <begin position="61"/>
        <end position="83"/>
    </location>
</feature>
<dbReference type="InterPro" id="IPR025297">
    <property type="entry name" value="DUF4159"/>
</dbReference>
<dbReference type="EMBL" id="JAHYBZ010000003">
    <property type="protein sequence ID" value="MBW6398105.1"/>
    <property type="molecule type" value="Genomic_DNA"/>
</dbReference>
<proteinExistence type="predicted"/>
<evidence type="ECO:0000313" key="4">
    <source>
        <dbReference type="EMBL" id="MBW6398105.1"/>
    </source>
</evidence>
<dbReference type="NCBIfam" id="TIGR02226">
    <property type="entry name" value="two_anch"/>
    <property type="match status" value="1"/>
</dbReference>
<name>A0ABS7A9W0_9PROT</name>
<keyword evidence="1" id="KW-0472">Membrane</keyword>
<dbReference type="CDD" id="cd03143">
    <property type="entry name" value="A4_beta-galactosidase_middle_domain"/>
    <property type="match status" value="1"/>
</dbReference>
<comment type="caution">
    <text evidence="4">The sequence shown here is derived from an EMBL/GenBank/DDBJ whole genome shotgun (WGS) entry which is preliminary data.</text>
</comment>
<keyword evidence="5" id="KW-1185">Reference proteome</keyword>
<feature type="domain" description="Aerotolerance regulator N-terminal" evidence="2">
    <location>
        <begin position="8"/>
        <end position="81"/>
    </location>
</feature>